<dbReference type="SUPFAM" id="SSF53098">
    <property type="entry name" value="Ribonuclease H-like"/>
    <property type="match status" value="1"/>
</dbReference>
<evidence type="ECO:0000256" key="4">
    <source>
        <dbReference type="ARBA" id="ARBA00022801"/>
    </source>
</evidence>
<dbReference type="GO" id="GO:0003964">
    <property type="term" value="F:RNA-directed DNA polymerase activity"/>
    <property type="evidence" value="ECO:0007669"/>
    <property type="project" value="UniProtKB-KW"/>
</dbReference>
<feature type="domain" description="Integrase catalytic" evidence="10">
    <location>
        <begin position="1"/>
        <end position="152"/>
    </location>
</feature>
<dbReference type="PROSITE" id="PS50994">
    <property type="entry name" value="INTEGRASE"/>
    <property type="match status" value="1"/>
</dbReference>
<evidence type="ECO:0000256" key="9">
    <source>
        <dbReference type="ARBA" id="ARBA00023172"/>
    </source>
</evidence>
<keyword evidence="9" id="KW-0233">DNA recombination</keyword>
<keyword evidence="1" id="KW-0540">Nuclease</keyword>
<evidence type="ECO:0000256" key="1">
    <source>
        <dbReference type="ARBA" id="ARBA00022722"/>
    </source>
</evidence>
<keyword evidence="12" id="KW-1185">Reference proteome</keyword>
<dbReference type="STRING" id="67767.A0A0J7K900"/>
<reference evidence="11 12" key="1">
    <citation type="submission" date="2015-04" db="EMBL/GenBank/DDBJ databases">
        <title>Lasius niger genome sequencing.</title>
        <authorList>
            <person name="Konorov E.A."/>
            <person name="Nikitin M.A."/>
            <person name="Kirill M.V."/>
            <person name="Chang P."/>
        </authorList>
    </citation>
    <scope>NUCLEOTIDE SEQUENCE [LARGE SCALE GENOMIC DNA]</scope>
    <source>
        <tissue evidence="11">Whole</tissue>
    </source>
</reference>
<dbReference type="GO" id="GO:0006310">
    <property type="term" value="P:DNA recombination"/>
    <property type="evidence" value="ECO:0007669"/>
    <property type="project" value="UniProtKB-KW"/>
</dbReference>
<keyword evidence="8" id="KW-0808">Transferase</keyword>
<sequence>MSWNKCKYFLTMKDEASSYCRVFFMRTKDEVSNILKQFFIDAERETGRKAISLRSDNGTEYINENVKEVLKSIGIIHELSPLNVKQCNSMAERENRTLCDTARSLLFNTDLSRTDRHLLWTEAVGTAAYLRNRVPNRGIMSTTPYNEWYGKKPDVSHLRVFGAKAFVHIPNSFRRKMDPKAKKTVFVGYDRLTD</sequence>
<evidence type="ECO:0000256" key="8">
    <source>
        <dbReference type="ARBA" id="ARBA00022932"/>
    </source>
</evidence>
<dbReference type="GO" id="GO:0004519">
    <property type="term" value="F:endonuclease activity"/>
    <property type="evidence" value="ECO:0007669"/>
    <property type="project" value="UniProtKB-KW"/>
</dbReference>
<keyword evidence="8" id="KW-0239">DNA-directed DNA polymerase</keyword>
<evidence type="ECO:0000256" key="2">
    <source>
        <dbReference type="ARBA" id="ARBA00022723"/>
    </source>
</evidence>
<evidence type="ECO:0000256" key="3">
    <source>
        <dbReference type="ARBA" id="ARBA00022759"/>
    </source>
</evidence>
<evidence type="ECO:0000313" key="12">
    <source>
        <dbReference type="Proteomes" id="UP000036403"/>
    </source>
</evidence>
<dbReference type="Pfam" id="PF25597">
    <property type="entry name" value="SH3_retrovirus"/>
    <property type="match status" value="1"/>
</dbReference>
<evidence type="ECO:0000256" key="6">
    <source>
        <dbReference type="ARBA" id="ARBA00022908"/>
    </source>
</evidence>
<dbReference type="GO" id="GO:0003676">
    <property type="term" value="F:nucleic acid binding"/>
    <property type="evidence" value="ECO:0007669"/>
    <property type="project" value="InterPro"/>
</dbReference>
<organism evidence="11 12">
    <name type="scientific">Lasius niger</name>
    <name type="common">Black garden ant</name>
    <dbReference type="NCBI Taxonomy" id="67767"/>
    <lineage>
        <taxon>Eukaryota</taxon>
        <taxon>Metazoa</taxon>
        <taxon>Ecdysozoa</taxon>
        <taxon>Arthropoda</taxon>
        <taxon>Hexapoda</taxon>
        <taxon>Insecta</taxon>
        <taxon>Pterygota</taxon>
        <taxon>Neoptera</taxon>
        <taxon>Endopterygota</taxon>
        <taxon>Hymenoptera</taxon>
        <taxon>Apocrita</taxon>
        <taxon>Aculeata</taxon>
        <taxon>Formicoidea</taxon>
        <taxon>Formicidae</taxon>
        <taxon>Formicinae</taxon>
        <taxon>Lasius</taxon>
        <taxon>Lasius</taxon>
    </lineage>
</organism>
<dbReference type="EMBL" id="LBMM01011477">
    <property type="protein sequence ID" value="KMQ86807.1"/>
    <property type="molecule type" value="Genomic_DNA"/>
</dbReference>
<keyword evidence="2" id="KW-0479">Metal-binding</keyword>
<protein>
    <submittedName>
        <fullName evidence="11">Retrovirus-related pol polyprotein from transposon tnt 1-94</fullName>
    </submittedName>
</protein>
<keyword evidence="4" id="KW-0378">Hydrolase</keyword>
<gene>
    <name evidence="11" type="ORF">RF55_14116</name>
</gene>
<dbReference type="InterPro" id="IPR012337">
    <property type="entry name" value="RNaseH-like_sf"/>
</dbReference>
<dbReference type="InterPro" id="IPR036397">
    <property type="entry name" value="RNaseH_sf"/>
</dbReference>
<evidence type="ECO:0000256" key="5">
    <source>
        <dbReference type="ARBA" id="ARBA00022842"/>
    </source>
</evidence>
<accession>A0A0J7K900</accession>
<comment type="caution">
    <text evidence="11">The sequence shown here is derived from an EMBL/GenBank/DDBJ whole genome shotgun (WGS) entry which is preliminary data.</text>
</comment>
<keyword evidence="3" id="KW-0255">Endonuclease</keyword>
<dbReference type="GO" id="GO:0016787">
    <property type="term" value="F:hydrolase activity"/>
    <property type="evidence" value="ECO:0007669"/>
    <property type="project" value="UniProtKB-KW"/>
</dbReference>
<evidence type="ECO:0000313" key="11">
    <source>
        <dbReference type="EMBL" id="KMQ86807.1"/>
    </source>
</evidence>
<keyword evidence="6" id="KW-0229">DNA integration</keyword>
<proteinExistence type="predicted"/>
<dbReference type="Proteomes" id="UP000036403">
    <property type="component" value="Unassembled WGS sequence"/>
</dbReference>
<evidence type="ECO:0000256" key="7">
    <source>
        <dbReference type="ARBA" id="ARBA00022918"/>
    </source>
</evidence>
<dbReference type="InterPro" id="IPR001584">
    <property type="entry name" value="Integrase_cat-core"/>
</dbReference>
<dbReference type="Gene3D" id="3.30.420.10">
    <property type="entry name" value="Ribonuclease H-like superfamily/Ribonuclease H"/>
    <property type="match status" value="1"/>
</dbReference>
<evidence type="ECO:0000259" key="10">
    <source>
        <dbReference type="PROSITE" id="PS50994"/>
    </source>
</evidence>
<dbReference type="PaxDb" id="67767-A0A0J7K900"/>
<dbReference type="AlphaFoldDB" id="A0A0J7K900"/>
<keyword evidence="8" id="KW-0548">Nucleotidyltransferase</keyword>
<name>A0A0J7K900_LASNI</name>
<dbReference type="InterPro" id="IPR039537">
    <property type="entry name" value="Retrotran_Ty1/copia-like"/>
</dbReference>
<dbReference type="Pfam" id="PF00665">
    <property type="entry name" value="rve"/>
    <property type="match status" value="1"/>
</dbReference>
<dbReference type="PANTHER" id="PTHR42648:SF11">
    <property type="entry name" value="TRANSPOSON TY4-P GAG-POL POLYPROTEIN"/>
    <property type="match status" value="1"/>
</dbReference>
<dbReference type="GO" id="GO:0046872">
    <property type="term" value="F:metal ion binding"/>
    <property type="evidence" value="ECO:0007669"/>
    <property type="project" value="UniProtKB-KW"/>
</dbReference>
<dbReference type="GO" id="GO:0003887">
    <property type="term" value="F:DNA-directed DNA polymerase activity"/>
    <property type="evidence" value="ECO:0007669"/>
    <property type="project" value="UniProtKB-KW"/>
</dbReference>
<keyword evidence="5" id="KW-0460">Magnesium</keyword>
<keyword evidence="7" id="KW-0695">RNA-directed DNA polymerase</keyword>
<dbReference type="OrthoDB" id="7555373at2759"/>
<dbReference type="GO" id="GO:0015074">
    <property type="term" value="P:DNA integration"/>
    <property type="evidence" value="ECO:0007669"/>
    <property type="project" value="UniProtKB-KW"/>
</dbReference>
<dbReference type="PANTHER" id="PTHR42648">
    <property type="entry name" value="TRANSPOSASE, PUTATIVE-RELATED"/>
    <property type="match status" value="1"/>
</dbReference>
<dbReference type="InterPro" id="IPR057670">
    <property type="entry name" value="SH3_retrovirus"/>
</dbReference>